<protein>
    <submittedName>
        <fullName evidence="1">Uncharacterized protein</fullName>
    </submittedName>
</protein>
<reference evidence="1" key="1">
    <citation type="submission" date="2011-09" db="EMBL/GenBank/DDBJ databases">
        <title>The permanent draft genome of Mucilaginibacter paludis DSM 18603.</title>
        <authorList>
            <consortium name="US DOE Joint Genome Institute (JGI-PGF)"/>
            <person name="Lucas S."/>
            <person name="Han J."/>
            <person name="Lapidus A."/>
            <person name="Bruce D."/>
            <person name="Goodwin L."/>
            <person name="Pitluck S."/>
            <person name="Peters L."/>
            <person name="Kyrpides N."/>
            <person name="Mavromatis K."/>
            <person name="Ivanova N."/>
            <person name="Mikhailova N."/>
            <person name="Held B."/>
            <person name="Detter J.C."/>
            <person name="Tapia R."/>
            <person name="Han C."/>
            <person name="Land M."/>
            <person name="Hauser L."/>
            <person name="Markowitz V."/>
            <person name="Cheng J.-F."/>
            <person name="Hugenholtz P."/>
            <person name="Woyke T."/>
            <person name="Wu D."/>
            <person name="Tindall B."/>
            <person name="Brambilla E."/>
            <person name="Klenk H.-P."/>
            <person name="Eisen J.A."/>
        </authorList>
    </citation>
    <scope>NUCLEOTIDE SEQUENCE [LARGE SCALE GENOMIC DNA]</scope>
    <source>
        <strain evidence="1">DSM 18603</strain>
    </source>
</reference>
<dbReference type="STRING" id="714943.Mucpa_4916"/>
<gene>
    <name evidence="1" type="ORF">Mucpa_4916</name>
</gene>
<dbReference type="AlphaFoldDB" id="H1Y7B3"/>
<evidence type="ECO:0000313" key="1">
    <source>
        <dbReference type="EMBL" id="EHQ29000.1"/>
    </source>
</evidence>
<dbReference type="Pfam" id="PF10902">
    <property type="entry name" value="WYL_2"/>
    <property type="match status" value="1"/>
</dbReference>
<dbReference type="eggNOG" id="ENOG5032XI3">
    <property type="taxonomic scope" value="Bacteria"/>
</dbReference>
<accession>H1Y7B3</accession>
<sequence>MKSRLFHIAHSIKASFRTFAEALTHAWRVIRLQVALTTQALVNFTYKKIDGTIRDAVGTLVNKPAPKGGHRKVNHTLLTYFDLQQNDWRCAKIVNLLF</sequence>
<proteinExistence type="predicted"/>
<name>H1Y7B3_9SPHI</name>
<evidence type="ECO:0000313" key="2">
    <source>
        <dbReference type="Proteomes" id="UP000002774"/>
    </source>
</evidence>
<dbReference type="HOGENOM" id="CLU_173052_0_0_10"/>
<dbReference type="EMBL" id="CM001403">
    <property type="protein sequence ID" value="EHQ29000.1"/>
    <property type="molecule type" value="Genomic_DNA"/>
</dbReference>
<organism evidence="1 2">
    <name type="scientific">Mucilaginibacter paludis DSM 18603</name>
    <dbReference type="NCBI Taxonomy" id="714943"/>
    <lineage>
        <taxon>Bacteria</taxon>
        <taxon>Pseudomonadati</taxon>
        <taxon>Bacteroidota</taxon>
        <taxon>Sphingobacteriia</taxon>
        <taxon>Sphingobacteriales</taxon>
        <taxon>Sphingobacteriaceae</taxon>
        <taxon>Mucilaginibacter</taxon>
    </lineage>
</organism>
<dbReference type="Proteomes" id="UP000002774">
    <property type="component" value="Chromosome"/>
</dbReference>
<keyword evidence="2" id="KW-1185">Reference proteome</keyword>
<dbReference type="InterPro" id="IPR024401">
    <property type="entry name" value="WYL_prot"/>
</dbReference>
<dbReference type="OrthoDB" id="965285at2"/>
<dbReference type="RefSeq" id="WP_008510005.1">
    <property type="nucleotide sequence ID" value="NZ_CM001403.1"/>
</dbReference>